<protein>
    <submittedName>
        <fullName evidence="1">Uncharacterized protein</fullName>
    </submittedName>
</protein>
<dbReference type="EMBL" id="HBFN01031404">
    <property type="protein sequence ID" value="CAD8804528.1"/>
    <property type="molecule type" value="Transcribed_RNA"/>
</dbReference>
<evidence type="ECO:0000313" key="1">
    <source>
        <dbReference type="EMBL" id="CAD8804528.1"/>
    </source>
</evidence>
<organism evidence="1">
    <name type="scientific">Hemiselmis tepida</name>
    <dbReference type="NCBI Taxonomy" id="464990"/>
    <lineage>
        <taxon>Eukaryota</taxon>
        <taxon>Cryptophyceae</taxon>
        <taxon>Cryptomonadales</taxon>
        <taxon>Hemiselmidaceae</taxon>
        <taxon>Hemiselmis</taxon>
    </lineage>
</organism>
<gene>
    <name evidence="1" type="ORF">HTEP1355_LOCUS18206</name>
</gene>
<proteinExistence type="predicted"/>
<sequence length="268" mass="29718">MRVQRLWQFATRLAPRAARRAESRGMAGKETTISRHNTLLEGVAKRGGPAAKYAQAKMEASGASPSRGAEAAYFYSDDNYKVRKMAGLDTSVEAMHKPYEPEVMEDPVVVRRDRRRAMVDEEFAEFDGESVPASLKIKVAGVKERALNLLEKTTMEEQEGHRLDKDMEEQLFAVDRKLVRTVRRIELGVPDAPAADEEERHVQRWGPRMRDADIAQFGVLLFAASCSCVAFKVATDPQHTAAARHDLRWLVLALEAAGVVPVASSAAA</sequence>
<name>A0A7S0Z198_9CRYP</name>
<accession>A0A7S0Z198</accession>
<reference evidence="1" key="1">
    <citation type="submission" date="2021-01" db="EMBL/GenBank/DDBJ databases">
        <authorList>
            <person name="Corre E."/>
            <person name="Pelletier E."/>
            <person name="Niang G."/>
            <person name="Scheremetjew M."/>
            <person name="Finn R."/>
            <person name="Kale V."/>
            <person name="Holt S."/>
            <person name="Cochrane G."/>
            <person name="Meng A."/>
            <person name="Brown T."/>
            <person name="Cohen L."/>
        </authorList>
    </citation>
    <scope>NUCLEOTIDE SEQUENCE</scope>
    <source>
        <strain evidence="1">CCMP443</strain>
    </source>
</reference>
<dbReference type="AlphaFoldDB" id="A0A7S0Z198"/>